<dbReference type="GO" id="GO:0140359">
    <property type="term" value="F:ABC-type transporter activity"/>
    <property type="evidence" value="ECO:0007669"/>
    <property type="project" value="InterPro"/>
</dbReference>
<dbReference type="InterPro" id="IPR011527">
    <property type="entry name" value="ABC1_TM_dom"/>
</dbReference>
<evidence type="ECO:0000256" key="7">
    <source>
        <dbReference type="SAM" id="Phobius"/>
    </source>
</evidence>
<keyword evidence="11" id="KW-1185">Reference proteome</keyword>
<keyword evidence="2 7" id="KW-0812">Transmembrane</keyword>
<evidence type="ECO:0000256" key="3">
    <source>
        <dbReference type="ARBA" id="ARBA00022741"/>
    </source>
</evidence>
<dbReference type="PANTHER" id="PTHR24221">
    <property type="entry name" value="ATP-BINDING CASSETTE SUB-FAMILY B"/>
    <property type="match status" value="1"/>
</dbReference>
<dbReference type="PROSITE" id="PS50929">
    <property type="entry name" value="ABC_TM1F"/>
    <property type="match status" value="1"/>
</dbReference>
<evidence type="ECO:0000313" key="10">
    <source>
        <dbReference type="EMBL" id="MXO57600.1"/>
    </source>
</evidence>
<feature type="domain" description="ABC transmembrane type-1" evidence="9">
    <location>
        <begin position="21"/>
        <end position="317"/>
    </location>
</feature>
<feature type="transmembrane region" description="Helical" evidence="7">
    <location>
        <begin position="177"/>
        <end position="196"/>
    </location>
</feature>
<feature type="domain" description="ABC transporter" evidence="8">
    <location>
        <begin position="355"/>
        <end position="572"/>
    </location>
</feature>
<dbReference type="GO" id="GO:0016887">
    <property type="term" value="F:ATP hydrolysis activity"/>
    <property type="evidence" value="ECO:0007669"/>
    <property type="project" value="InterPro"/>
</dbReference>
<dbReference type="CDD" id="cd03228">
    <property type="entry name" value="ABCC_MRP_Like"/>
    <property type="match status" value="1"/>
</dbReference>
<dbReference type="RefSeq" id="WP_160598661.1">
    <property type="nucleotide sequence ID" value="NZ_WTYS01000001.1"/>
</dbReference>
<comment type="subcellular location">
    <subcellularLocation>
        <location evidence="1">Cell membrane</location>
        <topology evidence="1">Multi-pass membrane protein</topology>
    </subcellularLocation>
</comment>
<dbReference type="SMART" id="SM00382">
    <property type="entry name" value="AAA"/>
    <property type="match status" value="1"/>
</dbReference>
<dbReference type="EMBL" id="WTYS01000001">
    <property type="protein sequence ID" value="MXO57600.1"/>
    <property type="molecule type" value="Genomic_DNA"/>
</dbReference>
<evidence type="ECO:0000256" key="1">
    <source>
        <dbReference type="ARBA" id="ARBA00004651"/>
    </source>
</evidence>
<dbReference type="PROSITE" id="PS50893">
    <property type="entry name" value="ABC_TRANSPORTER_2"/>
    <property type="match status" value="1"/>
</dbReference>
<gene>
    <name evidence="10" type="ORF">GRI36_11995</name>
</gene>
<dbReference type="Pfam" id="PF00005">
    <property type="entry name" value="ABC_tran"/>
    <property type="match status" value="1"/>
</dbReference>
<feature type="transmembrane region" description="Helical" evidence="7">
    <location>
        <begin position="72"/>
        <end position="92"/>
    </location>
</feature>
<dbReference type="OrthoDB" id="5288711at2"/>
<dbReference type="InterPro" id="IPR039421">
    <property type="entry name" value="Type_1_exporter"/>
</dbReference>
<dbReference type="Proteomes" id="UP000468943">
    <property type="component" value="Unassembled WGS sequence"/>
</dbReference>
<feature type="transmembrane region" description="Helical" evidence="7">
    <location>
        <begin position="264"/>
        <end position="284"/>
    </location>
</feature>
<dbReference type="InterPro" id="IPR027417">
    <property type="entry name" value="P-loop_NTPase"/>
</dbReference>
<dbReference type="SUPFAM" id="SSF52540">
    <property type="entry name" value="P-loop containing nucleoside triphosphate hydrolases"/>
    <property type="match status" value="1"/>
</dbReference>
<evidence type="ECO:0000256" key="5">
    <source>
        <dbReference type="ARBA" id="ARBA00022989"/>
    </source>
</evidence>
<evidence type="ECO:0000259" key="9">
    <source>
        <dbReference type="PROSITE" id="PS50929"/>
    </source>
</evidence>
<comment type="caution">
    <text evidence="10">The sequence shown here is derived from an EMBL/GenBank/DDBJ whole genome shotgun (WGS) entry which is preliminary data.</text>
</comment>
<dbReference type="InterPro" id="IPR036640">
    <property type="entry name" value="ABC1_TM_sf"/>
</dbReference>
<proteinExistence type="predicted"/>
<organism evidence="10 11">
    <name type="scientific">Pontixanthobacter gangjinensis</name>
    <dbReference type="NCBI Taxonomy" id="1028742"/>
    <lineage>
        <taxon>Bacteria</taxon>
        <taxon>Pseudomonadati</taxon>
        <taxon>Pseudomonadota</taxon>
        <taxon>Alphaproteobacteria</taxon>
        <taxon>Sphingomonadales</taxon>
        <taxon>Erythrobacteraceae</taxon>
        <taxon>Pontixanthobacter</taxon>
    </lineage>
</organism>
<name>A0A6I4SR29_9SPHN</name>
<dbReference type="SUPFAM" id="SSF90123">
    <property type="entry name" value="ABC transporter transmembrane region"/>
    <property type="match status" value="1"/>
</dbReference>
<keyword evidence="6 7" id="KW-0472">Membrane</keyword>
<dbReference type="InterPro" id="IPR017871">
    <property type="entry name" value="ABC_transporter-like_CS"/>
</dbReference>
<dbReference type="GO" id="GO:0005524">
    <property type="term" value="F:ATP binding"/>
    <property type="evidence" value="ECO:0007669"/>
    <property type="project" value="UniProtKB-KW"/>
</dbReference>
<protein>
    <submittedName>
        <fullName evidence="10">ATP-binding cassette domain-containing protein</fullName>
    </submittedName>
</protein>
<dbReference type="PROSITE" id="PS00211">
    <property type="entry name" value="ABC_TRANSPORTER_1"/>
    <property type="match status" value="1"/>
</dbReference>
<keyword evidence="3" id="KW-0547">Nucleotide-binding</keyword>
<feature type="transmembrane region" description="Helical" evidence="7">
    <location>
        <begin position="21"/>
        <end position="47"/>
    </location>
</feature>
<feature type="transmembrane region" description="Helical" evidence="7">
    <location>
        <begin position="153"/>
        <end position="171"/>
    </location>
</feature>
<evidence type="ECO:0000256" key="4">
    <source>
        <dbReference type="ARBA" id="ARBA00022840"/>
    </source>
</evidence>
<dbReference type="Gene3D" id="3.40.50.300">
    <property type="entry name" value="P-loop containing nucleotide triphosphate hydrolases"/>
    <property type="match status" value="1"/>
</dbReference>
<evidence type="ECO:0000313" key="11">
    <source>
        <dbReference type="Proteomes" id="UP000468943"/>
    </source>
</evidence>
<dbReference type="AlphaFoldDB" id="A0A6I4SR29"/>
<accession>A0A6I4SR29</accession>
<dbReference type="Gene3D" id="1.20.1560.10">
    <property type="entry name" value="ABC transporter type 1, transmembrane domain"/>
    <property type="match status" value="1"/>
</dbReference>
<dbReference type="InterPro" id="IPR003593">
    <property type="entry name" value="AAA+_ATPase"/>
</dbReference>
<dbReference type="GO" id="GO:0005886">
    <property type="term" value="C:plasma membrane"/>
    <property type="evidence" value="ECO:0007669"/>
    <property type="project" value="UniProtKB-SubCell"/>
</dbReference>
<evidence type="ECO:0000256" key="2">
    <source>
        <dbReference type="ARBA" id="ARBA00022692"/>
    </source>
</evidence>
<evidence type="ECO:0000256" key="6">
    <source>
        <dbReference type="ARBA" id="ARBA00023136"/>
    </source>
</evidence>
<keyword evidence="5 7" id="KW-1133">Transmembrane helix</keyword>
<evidence type="ECO:0000259" key="8">
    <source>
        <dbReference type="PROSITE" id="PS50893"/>
    </source>
</evidence>
<dbReference type="InterPro" id="IPR003439">
    <property type="entry name" value="ABC_transporter-like_ATP-bd"/>
</dbReference>
<dbReference type="Pfam" id="PF00664">
    <property type="entry name" value="ABC_membrane"/>
    <property type="match status" value="1"/>
</dbReference>
<sequence length="572" mass="61991">MGPFKAYLADIWRDSGKQMPWAATLVVLGALVEGIGLLAILPLAALITGNADTELGRSALSAMSGIGLVTEFSRALALTTGFLIILAIRNLIMWRRDTLLFSLGVSYVDRWRTRLLSAIGNADWATVSALRRSDFEHAITNDVSRLSSSTDQMLRSAAMIALSVVQLGIIAALSPMLLILVFALLGVSLLFTLPLMRKAGRLGKKLTKSGRRIYGVLGDFMSSQKLARLNNAEADFLERFSGSIRDVRTNQTAFMSSQIVARGWFQMAAGVAVIAALLIGVFVLNTPLSVLAVTILVLARLVGPVQMIAQTGQSLANALPAFTELNRTLIELRQVAAPPAATNCTLSDRSGPASLRLENVSYTYPDTGEKILNGATFEITAGEIVALVGPSGVGKTTLLDITSGLLRPDKGTVFADGEAVRSEQEMRQWRDQLAYLPQDPFLFDASIKENLMWCARTSDEGDIGEAIRIAAIDGLTSDGREGLDIRAGERGQSLSGGERQRICLARALLRRPRLLILDEATNALDARLEDLVLEGLRSLRSQFSILLITHRAETLRHADRVLRLENGRVLEA</sequence>
<keyword evidence="4 10" id="KW-0067">ATP-binding</keyword>
<dbReference type="PANTHER" id="PTHR24221:SF654">
    <property type="entry name" value="ATP-BINDING CASSETTE SUB-FAMILY B MEMBER 6"/>
    <property type="match status" value="1"/>
</dbReference>
<reference evidence="10 11" key="1">
    <citation type="submission" date="2019-12" db="EMBL/GenBank/DDBJ databases">
        <title>Genomic-based taxomic classification of the family Erythrobacteraceae.</title>
        <authorList>
            <person name="Xu L."/>
        </authorList>
    </citation>
    <scope>NUCLEOTIDE SEQUENCE [LARGE SCALE GENOMIC DNA]</scope>
    <source>
        <strain evidence="10 11">JCM 17802</strain>
    </source>
</reference>